<organism evidence="2 3">
    <name type="scientific">Streptococcus gallolyticus</name>
    <dbReference type="NCBI Taxonomy" id="315405"/>
    <lineage>
        <taxon>Bacteria</taxon>
        <taxon>Bacillati</taxon>
        <taxon>Bacillota</taxon>
        <taxon>Bacilli</taxon>
        <taxon>Lactobacillales</taxon>
        <taxon>Streptococcaceae</taxon>
        <taxon>Streptococcus</taxon>
    </lineage>
</organism>
<evidence type="ECO:0000313" key="3">
    <source>
        <dbReference type="Proteomes" id="UP000183629"/>
    </source>
</evidence>
<dbReference type="EMBL" id="FPBN01000001">
    <property type="protein sequence ID" value="SFU40508.1"/>
    <property type="molecule type" value="Genomic_DNA"/>
</dbReference>
<proteinExistence type="predicted"/>
<reference evidence="3" key="1">
    <citation type="submission" date="2016-10" db="EMBL/GenBank/DDBJ databases">
        <authorList>
            <person name="Varghese N."/>
            <person name="Submissions S."/>
        </authorList>
    </citation>
    <scope>NUCLEOTIDE SEQUENCE [LARGE SCALE GENOMIC DNA]</scope>
    <source>
        <strain evidence="3">LMG 15572</strain>
    </source>
</reference>
<dbReference type="Proteomes" id="UP000183629">
    <property type="component" value="Unassembled WGS sequence"/>
</dbReference>
<keyword evidence="3" id="KW-1185">Reference proteome</keyword>
<accession>A0A1I7FWF5</accession>
<evidence type="ECO:0000259" key="1">
    <source>
        <dbReference type="Pfam" id="PF09848"/>
    </source>
</evidence>
<dbReference type="AlphaFoldDB" id="A0A1I7FWF5"/>
<feature type="domain" description="Schlafen group 3-like DNA/RNA helicase" evidence="1">
    <location>
        <begin position="6"/>
        <end position="211"/>
    </location>
</feature>
<protein>
    <submittedName>
        <fullName evidence="2">DUF2075 family protein</fullName>
    </submittedName>
</protein>
<evidence type="ECO:0000313" key="2">
    <source>
        <dbReference type="EMBL" id="SFU40508.1"/>
    </source>
</evidence>
<sequence>MKLDAQCVISLRDQMRINAQQSTIDWIRSLVDEQVIYPFRKDDKYDFRVFDSPQEMYDAIKEKDQHQENGISRMLATYDWKFKQKGKPEDNQYWNVTIGDFSMPWNLQLPKDKATKNLSWAEQKQTIDEIGSTYTIQGFDLNYAAVIIGPSVKYRDGKIIFDPSASCNEKAIRNRTLADGTRMKFGETLLKNELNVLLTRGVNGLYLFAVDEELQKALKEAIEKIE</sequence>
<dbReference type="Pfam" id="PF09848">
    <property type="entry name" value="SLFN-g3_helicase"/>
    <property type="match status" value="1"/>
</dbReference>
<name>A0A1I7FWF5_9STRE</name>
<dbReference type="InterPro" id="IPR018647">
    <property type="entry name" value="SLFN_3-like_DNA/RNA_helicase"/>
</dbReference>
<gene>
    <name evidence="2" type="ORF">SAMN05660328_101627</name>
</gene>